<dbReference type="SUPFAM" id="SSF48264">
    <property type="entry name" value="Cytochrome P450"/>
    <property type="match status" value="1"/>
</dbReference>
<keyword evidence="2 7" id="KW-0349">Heme</keyword>
<dbReference type="InterPro" id="IPR036396">
    <property type="entry name" value="Cyt_P450_sf"/>
</dbReference>
<dbReference type="PRINTS" id="PR00359">
    <property type="entry name" value="BP450"/>
</dbReference>
<keyword evidence="6 7" id="KW-0503">Monooxygenase</keyword>
<protein>
    <submittedName>
        <fullName evidence="9">Cytochrome P450</fullName>
    </submittedName>
</protein>
<evidence type="ECO:0000313" key="10">
    <source>
        <dbReference type="Proteomes" id="UP000655044"/>
    </source>
</evidence>
<dbReference type="PANTHER" id="PTHR46696:SF1">
    <property type="entry name" value="CYTOCHROME P450 YJIB-RELATED"/>
    <property type="match status" value="1"/>
</dbReference>
<sequence length="418" mass="45388">MTVTNDPAAAACPIRHPLDQGPDGVNRPGLYLNERYHEIRETDTGVVEVARANGTAKLVTRYDDVTAVLRDPRLSREQALPFDDVVGLEGTLLGLDGAAHAAVRSLVKDLFTPRAVAARQGDIERCAQAQLQKMISKGAPADLLADFALPFALELICDLLGLPEADRADFHRWSEAFLSHTSLSPEEAVASGLAMFDYLTKLLAQRRNQPAGDLLSRIAADGAHLPEQQLVMLPIVLIVGGWETTASSIGTFTQVLLTHGYRGDDSAYHYLLKHPDEITGAITELERMFSTAAADAMPRYATADITLPSGAQLKKGELVIPSTDAANYDPRAFTDPHTMNFARFDRADVDATIERHLSFGYGIHHCIGRHLGHAETITAITLLLRELPTLRLAVPAEEVPRKVGHAVGGPTHLPVTWS</sequence>
<organism evidence="9 10">
    <name type="scientific">Planobispora rosea</name>
    <dbReference type="NCBI Taxonomy" id="35762"/>
    <lineage>
        <taxon>Bacteria</taxon>
        <taxon>Bacillati</taxon>
        <taxon>Actinomycetota</taxon>
        <taxon>Actinomycetes</taxon>
        <taxon>Streptosporangiales</taxon>
        <taxon>Streptosporangiaceae</taxon>
        <taxon>Planobispora</taxon>
    </lineage>
</organism>
<evidence type="ECO:0000256" key="5">
    <source>
        <dbReference type="ARBA" id="ARBA00023004"/>
    </source>
</evidence>
<dbReference type="Pfam" id="PF00067">
    <property type="entry name" value="p450"/>
    <property type="match status" value="1"/>
</dbReference>
<evidence type="ECO:0000313" key="9">
    <source>
        <dbReference type="EMBL" id="GIH88022.1"/>
    </source>
</evidence>
<dbReference type="AlphaFoldDB" id="A0A8J3WGS1"/>
<feature type="region of interest" description="Disordered" evidence="8">
    <location>
        <begin position="1"/>
        <end position="20"/>
    </location>
</feature>
<evidence type="ECO:0000256" key="7">
    <source>
        <dbReference type="RuleBase" id="RU000461"/>
    </source>
</evidence>
<evidence type="ECO:0000256" key="8">
    <source>
        <dbReference type="SAM" id="MobiDB-lite"/>
    </source>
</evidence>
<evidence type="ECO:0000256" key="2">
    <source>
        <dbReference type="ARBA" id="ARBA00022617"/>
    </source>
</evidence>
<reference evidence="9" key="1">
    <citation type="submission" date="2021-01" db="EMBL/GenBank/DDBJ databases">
        <title>Whole genome shotgun sequence of Planobispora rosea NBRC 15558.</title>
        <authorList>
            <person name="Komaki H."/>
            <person name="Tamura T."/>
        </authorList>
    </citation>
    <scope>NUCLEOTIDE SEQUENCE</scope>
    <source>
        <strain evidence="9">NBRC 15558</strain>
    </source>
</reference>
<dbReference type="InterPro" id="IPR002397">
    <property type="entry name" value="Cyt_P450_B"/>
</dbReference>
<proteinExistence type="inferred from homology"/>
<dbReference type="PANTHER" id="PTHR46696">
    <property type="entry name" value="P450, PUTATIVE (EUROFUNG)-RELATED"/>
    <property type="match status" value="1"/>
</dbReference>
<dbReference type="GO" id="GO:0020037">
    <property type="term" value="F:heme binding"/>
    <property type="evidence" value="ECO:0007669"/>
    <property type="project" value="InterPro"/>
</dbReference>
<dbReference type="GO" id="GO:0005506">
    <property type="term" value="F:iron ion binding"/>
    <property type="evidence" value="ECO:0007669"/>
    <property type="project" value="InterPro"/>
</dbReference>
<name>A0A8J3WGS1_PLARO</name>
<comment type="caution">
    <text evidence="9">The sequence shown here is derived from an EMBL/GenBank/DDBJ whole genome shotgun (WGS) entry which is preliminary data.</text>
</comment>
<keyword evidence="10" id="KW-1185">Reference proteome</keyword>
<dbReference type="RefSeq" id="WP_189243717.1">
    <property type="nucleotide sequence ID" value="NZ_BMQP01000047.1"/>
</dbReference>
<dbReference type="FunFam" id="1.10.630.10:FF:000018">
    <property type="entry name" value="Cytochrome P450 monooxygenase"/>
    <property type="match status" value="1"/>
</dbReference>
<evidence type="ECO:0000256" key="4">
    <source>
        <dbReference type="ARBA" id="ARBA00023002"/>
    </source>
</evidence>
<dbReference type="Proteomes" id="UP000655044">
    <property type="component" value="Unassembled WGS sequence"/>
</dbReference>
<accession>A0A8J3WGS1</accession>
<dbReference type="CDD" id="cd11031">
    <property type="entry name" value="Cyp158A-like"/>
    <property type="match status" value="1"/>
</dbReference>
<dbReference type="EMBL" id="BOOI01000071">
    <property type="protein sequence ID" value="GIH88022.1"/>
    <property type="molecule type" value="Genomic_DNA"/>
</dbReference>
<keyword evidence="4 7" id="KW-0560">Oxidoreductase</keyword>
<keyword evidence="3 7" id="KW-0479">Metal-binding</keyword>
<dbReference type="GO" id="GO:0016705">
    <property type="term" value="F:oxidoreductase activity, acting on paired donors, with incorporation or reduction of molecular oxygen"/>
    <property type="evidence" value="ECO:0007669"/>
    <property type="project" value="InterPro"/>
</dbReference>
<keyword evidence="5 7" id="KW-0408">Iron</keyword>
<dbReference type="InterPro" id="IPR001128">
    <property type="entry name" value="Cyt_P450"/>
</dbReference>
<evidence type="ECO:0000256" key="3">
    <source>
        <dbReference type="ARBA" id="ARBA00022723"/>
    </source>
</evidence>
<dbReference type="PROSITE" id="PS00086">
    <property type="entry name" value="CYTOCHROME_P450"/>
    <property type="match status" value="1"/>
</dbReference>
<dbReference type="Gene3D" id="1.10.630.10">
    <property type="entry name" value="Cytochrome P450"/>
    <property type="match status" value="1"/>
</dbReference>
<dbReference type="InterPro" id="IPR017972">
    <property type="entry name" value="Cyt_P450_CS"/>
</dbReference>
<comment type="similarity">
    <text evidence="1 7">Belongs to the cytochrome P450 family.</text>
</comment>
<gene>
    <name evidence="9" type="ORF">Pro02_64300</name>
</gene>
<dbReference type="GO" id="GO:0004497">
    <property type="term" value="F:monooxygenase activity"/>
    <property type="evidence" value="ECO:0007669"/>
    <property type="project" value="UniProtKB-KW"/>
</dbReference>
<evidence type="ECO:0000256" key="1">
    <source>
        <dbReference type="ARBA" id="ARBA00010617"/>
    </source>
</evidence>
<evidence type="ECO:0000256" key="6">
    <source>
        <dbReference type="ARBA" id="ARBA00023033"/>
    </source>
</evidence>